<keyword evidence="4 14" id="KW-0235">DNA replication</keyword>
<evidence type="ECO:0000259" key="16">
    <source>
        <dbReference type="PROSITE" id="PS50076"/>
    </source>
</evidence>
<feature type="binding site" evidence="14">
    <location>
        <position position="198"/>
    </location>
    <ligand>
        <name>Zn(2+)</name>
        <dbReference type="ChEBI" id="CHEBI:29105"/>
        <label>2</label>
    </ligand>
</feature>
<evidence type="ECO:0000256" key="14">
    <source>
        <dbReference type="HAMAP-Rule" id="MF_01152"/>
    </source>
</evidence>
<keyword evidence="5 14" id="KW-0479">Metal-binding</keyword>
<feature type="binding site" evidence="14">
    <location>
        <position position="215"/>
    </location>
    <ligand>
        <name>Zn(2+)</name>
        <dbReference type="ChEBI" id="CHEBI:29105"/>
        <label>1</label>
    </ligand>
</feature>
<dbReference type="SUPFAM" id="SSF49493">
    <property type="entry name" value="HSP40/DnaJ peptide-binding domain"/>
    <property type="match status" value="2"/>
</dbReference>
<dbReference type="EMBL" id="QMQA01000056">
    <property type="protein sequence ID" value="RLE14188.1"/>
    <property type="molecule type" value="Genomic_DNA"/>
</dbReference>
<dbReference type="GO" id="GO:0042026">
    <property type="term" value="P:protein refolding"/>
    <property type="evidence" value="ECO:0007669"/>
    <property type="project" value="TreeGrafter"/>
</dbReference>
<keyword evidence="9 14" id="KW-0346">Stress response</keyword>
<gene>
    <name evidence="14 18" type="primary">dnaJ</name>
    <name evidence="18" type="ORF">DRJ04_02880</name>
</gene>
<dbReference type="GO" id="GO:0006260">
    <property type="term" value="P:DNA replication"/>
    <property type="evidence" value="ECO:0007669"/>
    <property type="project" value="UniProtKB-KW"/>
</dbReference>
<dbReference type="InterPro" id="IPR008971">
    <property type="entry name" value="HSP40/DnaJ_pept-bd"/>
</dbReference>
<dbReference type="GO" id="GO:0008270">
    <property type="term" value="F:zinc ion binding"/>
    <property type="evidence" value="ECO:0007669"/>
    <property type="project" value="UniProtKB-UniRule"/>
</dbReference>
<proteinExistence type="inferred from homology"/>
<organism evidence="18 19">
    <name type="scientific">Aerophobetes bacterium</name>
    <dbReference type="NCBI Taxonomy" id="2030807"/>
    <lineage>
        <taxon>Bacteria</taxon>
        <taxon>Candidatus Aerophobota</taxon>
    </lineage>
</organism>
<comment type="cofactor">
    <cofactor evidence="14">
        <name>Zn(2+)</name>
        <dbReference type="ChEBI" id="CHEBI:29105"/>
    </cofactor>
    <text evidence="14">Binds 2 Zn(2+) ions per monomer.</text>
</comment>
<comment type="domain">
    <text evidence="14">The J domain is necessary and sufficient to stimulate DnaK ATPase activity. Zinc center 1 plays an important role in the autonomous, DnaK-independent chaperone activity of DnaJ. Zinc center 2 is essential for interaction with DnaK and for DnaJ activity.</text>
</comment>
<dbReference type="Pfam" id="PF01556">
    <property type="entry name" value="DnaJ_C"/>
    <property type="match status" value="1"/>
</dbReference>
<dbReference type="Proteomes" id="UP000280417">
    <property type="component" value="Unassembled WGS sequence"/>
</dbReference>
<dbReference type="CDD" id="cd06257">
    <property type="entry name" value="DnaJ"/>
    <property type="match status" value="1"/>
</dbReference>
<dbReference type="PROSITE" id="PS50076">
    <property type="entry name" value="DNAJ_2"/>
    <property type="match status" value="1"/>
</dbReference>
<dbReference type="CDD" id="cd10719">
    <property type="entry name" value="DnaJ_zf"/>
    <property type="match status" value="1"/>
</dbReference>
<dbReference type="PRINTS" id="PR00625">
    <property type="entry name" value="JDOMAIN"/>
</dbReference>
<evidence type="ECO:0000256" key="12">
    <source>
        <dbReference type="ARBA" id="ARBA00061004"/>
    </source>
</evidence>
<evidence type="ECO:0000256" key="10">
    <source>
        <dbReference type="ARBA" id="ARBA00023186"/>
    </source>
</evidence>
<dbReference type="InterPro" id="IPR036410">
    <property type="entry name" value="HSP_DnaJ_Cys-rich_dom_sf"/>
</dbReference>
<evidence type="ECO:0000256" key="15">
    <source>
        <dbReference type="PROSITE-ProRule" id="PRU00546"/>
    </source>
</evidence>
<keyword evidence="8 14" id="KW-0862">Zinc</keyword>
<evidence type="ECO:0000259" key="17">
    <source>
        <dbReference type="PROSITE" id="PS51188"/>
    </source>
</evidence>
<evidence type="ECO:0000256" key="5">
    <source>
        <dbReference type="ARBA" id="ARBA00022723"/>
    </source>
</evidence>
<feature type="binding site" evidence="14">
    <location>
        <position position="162"/>
    </location>
    <ligand>
        <name>Zn(2+)</name>
        <dbReference type="ChEBI" id="CHEBI:29105"/>
        <label>1</label>
    </ligand>
</feature>
<evidence type="ECO:0000313" key="19">
    <source>
        <dbReference type="Proteomes" id="UP000280417"/>
    </source>
</evidence>
<dbReference type="HAMAP" id="MF_01152">
    <property type="entry name" value="DnaJ"/>
    <property type="match status" value="1"/>
</dbReference>
<reference evidence="18 19" key="1">
    <citation type="submission" date="2018-06" db="EMBL/GenBank/DDBJ databases">
        <title>Extensive metabolic versatility and redundancy in microbially diverse, dynamic hydrothermal sediments.</title>
        <authorList>
            <person name="Dombrowski N."/>
            <person name="Teske A."/>
            <person name="Baker B.J."/>
        </authorList>
    </citation>
    <scope>NUCLEOTIDE SEQUENCE [LARGE SCALE GENOMIC DNA]</scope>
    <source>
        <strain evidence="18">B3_G15</strain>
    </source>
</reference>
<dbReference type="SMART" id="SM00271">
    <property type="entry name" value="DnaJ"/>
    <property type="match status" value="1"/>
</dbReference>
<dbReference type="FunFam" id="2.10.230.10:FF:000002">
    <property type="entry name" value="Molecular chaperone DnaJ"/>
    <property type="match status" value="1"/>
</dbReference>
<evidence type="ECO:0000256" key="3">
    <source>
        <dbReference type="ARBA" id="ARBA00022490"/>
    </source>
</evidence>
<evidence type="ECO:0000256" key="7">
    <source>
        <dbReference type="ARBA" id="ARBA00022771"/>
    </source>
</evidence>
<evidence type="ECO:0000256" key="4">
    <source>
        <dbReference type="ARBA" id="ARBA00022705"/>
    </source>
</evidence>
<evidence type="ECO:0000256" key="1">
    <source>
        <dbReference type="ARBA" id="ARBA00004496"/>
    </source>
</evidence>
<dbReference type="Gene3D" id="1.10.287.110">
    <property type="entry name" value="DnaJ domain"/>
    <property type="match status" value="1"/>
</dbReference>
<dbReference type="NCBIfam" id="NF008035">
    <property type="entry name" value="PRK10767.1"/>
    <property type="match status" value="1"/>
</dbReference>
<feature type="binding site" evidence="14">
    <location>
        <position position="212"/>
    </location>
    <ligand>
        <name>Zn(2+)</name>
        <dbReference type="ChEBI" id="CHEBI:29105"/>
        <label>1</label>
    </ligand>
</feature>
<evidence type="ECO:0000256" key="11">
    <source>
        <dbReference type="ARBA" id="ARBA00053423"/>
    </source>
</evidence>
<dbReference type="GO" id="GO:0005737">
    <property type="term" value="C:cytoplasm"/>
    <property type="evidence" value="ECO:0007669"/>
    <property type="project" value="UniProtKB-SubCell"/>
</dbReference>
<dbReference type="Gene3D" id="2.60.260.20">
    <property type="entry name" value="Urease metallochaperone UreE, N-terminal domain"/>
    <property type="match status" value="2"/>
</dbReference>
<keyword evidence="3 14" id="KW-0963">Cytoplasm</keyword>
<dbReference type="GO" id="GO:0005524">
    <property type="term" value="F:ATP binding"/>
    <property type="evidence" value="ECO:0007669"/>
    <property type="project" value="InterPro"/>
</dbReference>
<dbReference type="SUPFAM" id="SSF57938">
    <property type="entry name" value="DnaJ/Hsp40 cysteine-rich domain"/>
    <property type="match status" value="1"/>
</dbReference>
<evidence type="ECO:0000256" key="13">
    <source>
        <dbReference type="ARBA" id="ARBA00067609"/>
    </source>
</evidence>
<evidence type="ECO:0000256" key="9">
    <source>
        <dbReference type="ARBA" id="ARBA00023016"/>
    </source>
</evidence>
<feature type="binding site" evidence="14">
    <location>
        <position position="201"/>
    </location>
    <ligand>
        <name>Zn(2+)</name>
        <dbReference type="ChEBI" id="CHEBI:29105"/>
        <label>2</label>
    </ligand>
</feature>
<feature type="repeat" description="CXXCXGXG motif" evidence="14">
    <location>
        <begin position="212"/>
        <end position="219"/>
    </location>
</feature>
<comment type="function">
    <text evidence="11 14">Participates actively in the response to hyperosmotic and heat shock by preventing the aggregation of stress-denatured proteins and by disaggregating proteins, also in an autonomous, DnaK-independent fashion. Unfolded proteins bind initially to DnaJ; upon interaction with the DnaJ-bound protein, DnaK hydrolyzes its bound ATP, resulting in the formation of a stable complex. GrpE releases ADP from DnaK; ATP binding to DnaK triggers the release of the substrate protein, thus completing the reaction cycle. Several rounds of ATP-dependent interactions between DnaJ, DnaK and GrpE are required for fully efficient folding. Also involved, together with DnaK and GrpE, in the DNA replication of plasmids through activation of initiation proteins.</text>
</comment>
<keyword evidence="10 14" id="KW-0143">Chaperone</keyword>
<dbReference type="GO" id="GO:0051082">
    <property type="term" value="F:unfolded protein binding"/>
    <property type="evidence" value="ECO:0007669"/>
    <property type="project" value="UniProtKB-UniRule"/>
</dbReference>
<dbReference type="InterPro" id="IPR012724">
    <property type="entry name" value="DnaJ"/>
</dbReference>
<dbReference type="InterPro" id="IPR001305">
    <property type="entry name" value="HSP_DnaJ_Cys-rich_dom"/>
</dbReference>
<feature type="binding site" evidence="14">
    <location>
        <position position="159"/>
    </location>
    <ligand>
        <name>Zn(2+)</name>
        <dbReference type="ChEBI" id="CHEBI:29105"/>
        <label>1</label>
    </ligand>
</feature>
<feature type="domain" description="CR-type" evidence="17">
    <location>
        <begin position="146"/>
        <end position="224"/>
    </location>
</feature>
<feature type="repeat" description="CXXCXGXG motif" evidence="14">
    <location>
        <begin position="176"/>
        <end position="183"/>
    </location>
</feature>
<evidence type="ECO:0000256" key="8">
    <source>
        <dbReference type="ARBA" id="ARBA00022833"/>
    </source>
</evidence>
<protein>
    <recommendedName>
        <fullName evidence="13 14">Chaperone protein DnaJ</fullName>
    </recommendedName>
</protein>
<dbReference type="InterPro" id="IPR001623">
    <property type="entry name" value="DnaJ_domain"/>
</dbReference>
<dbReference type="InterPro" id="IPR002939">
    <property type="entry name" value="DnaJ_C"/>
</dbReference>
<evidence type="ECO:0000256" key="6">
    <source>
        <dbReference type="ARBA" id="ARBA00022737"/>
    </source>
</evidence>
<evidence type="ECO:0000256" key="2">
    <source>
        <dbReference type="ARBA" id="ARBA00011738"/>
    </source>
</evidence>
<dbReference type="GO" id="GO:0009408">
    <property type="term" value="P:response to heat"/>
    <property type="evidence" value="ECO:0007669"/>
    <property type="project" value="InterPro"/>
</dbReference>
<keyword evidence="6 14" id="KW-0677">Repeat</keyword>
<accession>A0A662DH45</accession>
<keyword evidence="7 14" id="KW-0863">Zinc-finger</keyword>
<dbReference type="FunFam" id="1.10.287.110:FF:000034">
    <property type="entry name" value="Chaperone protein DnaJ"/>
    <property type="match status" value="1"/>
</dbReference>
<dbReference type="GO" id="GO:0031072">
    <property type="term" value="F:heat shock protein binding"/>
    <property type="evidence" value="ECO:0007669"/>
    <property type="project" value="InterPro"/>
</dbReference>
<sequence>MAKRDYYEILGVSRDASPEEIKRAYRRLAIKYHPDRNPDNPKEAEEKFKEVAEAYKVLSDPEKRKIYDQYGHAGLEAEVGAGAGGFSGFDFDPFKIFEEVFGRDDIFGQDLFGDFFGRTTTTRRRAQTGASLQYNLEIDFEEAVNGAEKELSLTRYEVCPRCSGEGVEPGYHPEACPACGGTGYIQTRQGFFAFTRTCTQCHGRGTVVRHPCRECRGTGRVRKTRKIMVKIPPGVDNGTTLRLRGEGEAGVEGGPAGDLFVSIKVRPHPLFSRKGDDIFLEIPISFALAALGGEVSVPTLNGKVKLKIPAGTQTGKIFRLRGRGVPHLHSAGRGDQLVKVVVETPVNLTLEQKQLLKRFDELSRDSGQPKIKEFFRKVRNLFG</sequence>
<comment type="subunit">
    <text evidence="2 14">Homodimer.</text>
</comment>
<feature type="binding site" evidence="14">
    <location>
        <position position="179"/>
    </location>
    <ligand>
        <name>Zn(2+)</name>
        <dbReference type="ChEBI" id="CHEBI:29105"/>
        <label>2</label>
    </ligand>
</feature>
<dbReference type="AlphaFoldDB" id="A0A662DH45"/>
<feature type="repeat" description="CXXCXGXG motif" evidence="14">
    <location>
        <begin position="198"/>
        <end position="205"/>
    </location>
</feature>
<dbReference type="FunFam" id="2.60.260.20:FF:000004">
    <property type="entry name" value="Molecular chaperone DnaJ"/>
    <property type="match status" value="1"/>
</dbReference>
<dbReference type="SUPFAM" id="SSF46565">
    <property type="entry name" value="Chaperone J-domain"/>
    <property type="match status" value="1"/>
</dbReference>
<dbReference type="Gene3D" id="2.10.230.10">
    <property type="entry name" value="Heat shock protein DnaJ, cysteine-rich domain"/>
    <property type="match status" value="1"/>
</dbReference>
<dbReference type="PANTHER" id="PTHR43096:SF52">
    <property type="entry name" value="DNAJ HOMOLOG 1, MITOCHONDRIAL-RELATED"/>
    <property type="match status" value="1"/>
</dbReference>
<dbReference type="Pfam" id="PF00226">
    <property type="entry name" value="DnaJ"/>
    <property type="match status" value="1"/>
</dbReference>
<comment type="subcellular location">
    <subcellularLocation>
        <location evidence="1 14">Cytoplasm</location>
    </subcellularLocation>
</comment>
<feature type="binding site" evidence="14">
    <location>
        <position position="176"/>
    </location>
    <ligand>
        <name>Zn(2+)</name>
        <dbReference type="ChEBI" id="CHEBI:29105"/>
        <label>2</label>
    </ligand>
</feature>
<dbReference type="Pfam" id="PF00684">
    <property type="entry name" value="DnaJ_CXXCXGXG"/>
    <property type="match status" value="1"/>
</dbReference>
<dbReference type="NCBIfam" id="TIGR02349">
    <property type="entry name" value="DnaJ_bact"/>
    <property type="match status" value="1"/>
</dbReference>
<dbReference type="PROSITE" id="PS51188">
    <property type="entry name" value="ZF_CR"/>
    <property type="match status" value="1"/>
</dbReference>
<name>A0A662DH45_UNCAE</name>
<feature type="domain" description="J" evidence="16">
    <location>
        <begin position="5"/>
        <end position="71"/>
    </location>
</feature>
<feature type="zinc finger region" description="CR-type" evidence="15">
    <location>
        <begin position="146"/>
        <end position="224"/>
    </location>
</feature>
<dbReference type="CDD" id="cd10747">
    <property type="entry name" value="DnaJ_C"/>
    <property type="match status" value="1"/>
</dbReference>
<evidence type="ECO:0000313" key="18">
    <source>
        <dbReference type="EMBL" id="RLE14188.1"/>
    </source>
</evidence>
<dbReference type="InterPro" id="IPR036869">
    <property type="entry name" value="J_dom_sf"/>
</dbReference>
<dbReference type="PANTHER" id="PTHR43096">
    <property type="entry name" value="DNAJ HOMOLOG 1, MITOCHONDRIAL-RELATED"/>
    <property type="match status" value="1"/>
</dbReference>
<comment type="similarity">
    <text evidence="12 14">Belongs to the DnaJ family.</text>
</comment>
<comment type="caution">
    <text evidence="18">The sequence shown here is derived from an EMBL/GenBank/DDBJ whole genome shotgun (WGS) entry which is preliminary data.</text>
</comment>
<feature type="repeat" description="CXXCXGXG motif" evidence="14">
    <location>
        <begin position="159"/>
        <end position="166"/>
    </location>
</feature>